<proteinExistence type="predicted"/>
<reference evidence="1" key="1">
    <citation type="journal article" date="2021" name="mSystems">
        <title>Bacteria and Archaea Synergistically Convert Glycine Betaine to Biogenic Methane in the Formosa Cold Seep of the South China Sea.</title>
        <authorList>
            <person name="Li L."/>
            <person name="Zhang W."/>
            <person name="Zhang S."/>
            <person name="Song L."/>
            <person name="Sun Q."/>
            <person name="Zhang H."/>
            <person name="Xiang H."/>
            <person name="Dong X."/>
        </authorList>
    </citation>
    <scope>NUCLEOTIDE SEQUENCE</scope>
    <source>
        <strain evidence="1">LLY</strain>
    </source>
</reference>
<accession>A0A9E4ZGF3</accession>
<dbReference type="EMBL" id="JAGSOI010000059">
    <property type="protein sequence ID" value="MCM1987606.1"/>
    <property type="molecule type" value="Genomic_DNA"/>
</dbReference>
<organism evidence="1 2">
    <name type="scientific">Methanococcoides seepicolus</name>
    <dbReference type="NCBI Taxonomy" id="2828780"/>
    <lineage>
        <taxon>Archaea</taxon>
        <taxon>Methanobacteriati</taxon>
        <taxon>Methanobacteriota</taxon>
        <taxon>Stenosarchaea group</taxon>
        <taxon>Methanomicrobia</taxon>
        <taxon>Methanosarcinales</taxon>
        <taxon>Methanosarcinaceae</taxon>
        <taxon>Methanococcoides</taxon>
    </lineage>
</organism>
<evidence type="ECO:0000313" key="1">
    <source>
        <dbReference type="EMBL" id="MCM1987606.1"/>
    </source>
</evidence>
<keyword evidence="2" id="KW-1185">Reference proteome</keyword>
<dbReference type="Proteomes" id="UP001056766">
    <property type="component" value="Unassembled WGS sequence"/>
</dbReference>
<gene>
    <name evidence="1" type="ORF">KDK67_11555</name>
</gene>
<evidence type="ECO:0000313" key="2">
    <source>
        <dbReference type="Proteomes" id="UP001056766"/>
    </source>
</evidence>
<name>A0A9E4ZGF3_9EURY</name>
<protein>
    <recommendedName>
        <fullName evidence="3">Radical SAM protein</fullName>
    </recommendedName>
</protein>
<dbReference type="AlphaFoldDB" id="A0A9E4ZGF3"/>
<reference evidence="1" key="2">
    <citation type="submission" date="2021-04" db="EMBL/GenBank/DDBJ databases">
        <authorList>
            <person name="Dong X."/>
        </authorList>
    </citation>
    <scope>NUCLEOTIDE SEQUENCE</scope>
    <source>
        <strain evidence="1">LLY</strain>
    </source>
</reference>
<sequence>MNVLLIDVDNKIPNLALMKISAYHKSIGDNVGFFVSNPDIVYASVVFKQNKHHVDGLKLFYPYVDIRIGESGYDLKSRLPGTIEQMRPDYSLYPDCDYSMGFRTGGCFRNCHFCIVPEK</sequence>
<evidence type="ECO:0008006" key="3">
    <source>
        <dbReference type="Google" id="ProtNLM"/>
    </source>
</evidence>
<comment type="caution">
    <text evidence="1">The sequence shown here is derived from an EMBL/GenBank/DDBJ whole genome shotgun (WGS) entry which is preliminary data.</text>
</comment>
<dbReference type="RefSeq" id="WP_250868952.1">
    <property type="nucleotide sequence ID" value="NZ_JAGSOI010000059.1"/>
</dbReference>